<evidence type="ECO:0000313" key="12">
    <source>
        <dbReference type="Proteomes" id="UP000722791"/>
    </source>
</evidence>
<evidence type="ECO:0000256" key="4">
    <source>
        <dbReference type="ARBA" id="ARBA00022989"/>
    </source>
</evidence>
<evidence type="ECO:0000259" key="9">
    <source>
        <dbReference type="PROSITE" id="PS50125"/>
    </source>
</evidence>
<comment type="similarity">
    <text evidence="7">Belongs to the adenylyl cyclase class-4/guanylyl cyclase family.</text>
</comment>
<keyword evidence="2" id="KW-0812">Transmembrane</keyword>
<comment type="subcellular location">
    <subcellularLocation>
        <location evidence="1">Membrane</location>
    </subcellularLocation>
</comment>
<evidence type="ECO:0000256" key="8">
    <source>
        <dbReference type="SAM" id="MobiDB-lite"/>
    </source>
</evidence>
<dbReference type="PROSITE" id="PS50125">
    <property type="entry name" value="GUANYLATE_CYCLASE_2"/>
    <property type="match status" value="1"/>
</dbReference>
<dbReference type="PROSITE" id="PS00452">
    <property type="entry name" value="GUANYLATE_CYCLASE_1"/>
    <property type="match status" value="1"/>
</dbReference>
<dbReference type="InterPro" id="IPR018297">
    <property type="entry name" value="A/G_cyclase_CS"/>
</dbReference>
<dbReference type="FunFam" id="3.30.70.1230:FF:000059">
    <property type="entry name" value="Guanylate cyclase"/>
    <property type="match status" value="1"/>
</dbReference>
<dbReference type="InterPro" id="IPR050401">
    <property type="entry name" value="Cyclic_nucleotide_synthase"/>
</dbReference>
<evidence type="ECO:0000256" key="1">
    <source>
        <dbReference type="ARBA" id="ARBA00004370"/>
    </source>
</evidence>
<dbReference type="GO" id="GO:0000166">
    <property type="term" value="F:nucleotide binding"/>
    <property type="evidence" value="ECO:0007669"/>
    <property type="project" value="UniProtKB-KW"/>
</dbReference>
<dbReference type="InterPro" id="IPR029787">
    <property type="entry name" value="Nucleotide_cyclase"/>
</dbReference>
<evidence type="ECO:0000256" key="3">
    <source>
        <dbReference type="ARBA" id="ARBA00022741"/>
    </source>
</evidence>
<dbReference type="PANTHER" id="PTHR11920">
    <property type="entry name" value="GUANYLYL CYCLASE"/>
    <property type="match status" value="1"/>
</dbReference>
<feature type="region of interest" description="Disordered" evidence="8">
    <location>
        <begin position="575"/>
        <end position="609"/>
    </location>
</feature>
<dbReference type="InterPro" id="IPR001054">
    <property type="entry name" value="A/G_cyclase"/>
</dbReference>
<dbReference type="GO" id="GO:0004016">
    <property type="term" value="F:adenylate cyclase activity"/>
    <property type="evidence" value="ECO:0007669"/>
    <property type="project" value="TreeGrafter"/>
</dbReference>
<keyword evidence="13" id="KW-1185">Reference proteome</keyword>
<evidence type="ECO:0000256" key="5">
    <source>
        <dbReference type="ARBA" id="ARBA00023136"/>
    </source>
</evidence>
<dbReference type="GO" id="GO:0001653">
    <property type="term" value="F:peptide receptor activity"/>
    <property type="evidence" value="ECO:0007669"/>
    <property type="project" value="TreeGrafter"/>
</dbReference>
<reference evidence="11" key="1">
    <citation type="journal article" date="2021" name="Proc. Natl. Acad. Sci. U.S.A.">
        <title>Three genomes in the algal genus Volvox reveal the fate of a haploid sex-determining region after a transition to homothallism.</title>
        <authorList>
            <person name="Yamamoto K."/>
            <person name="Hamaji T."/>
            <person name="Kawai-Toyooka H."/>
            <person name="Matsuzaki R."/>
            <person name="Takahashi F."/>
            <person name="Nishimura Y."/>
            <person name="Kawachi M."/>
            <person name="Noguchi H."/>
            <person name="Minakuchi Y."/>
            <person name="Umen J.G."/>
            <person name="Toyoda A."/>
            <person name="Nozaki H."/>
        </authorList>
    </citation>
    <scope>NUCLEOTIDE SEQUENCE</scope>
    <source>
        <strain evidence="11">NIES-3785</strain>
        <strain evidence="10">NIES-3786</strain>
    </source>
</reference>
<dbReference type="Proteomes" id="UP000722791">
    <property type="component" value="Unassembled WGS sequence"/>
</dbReference>
<dbReference type="Proteomes" id="UP000747110">
    <property type="component" value="Unassembled WGS sequence"/>
</dbReference>
<keyword evidence="4" id="KW-1133">Transmembrane helix</keyword>
<dbReference type="CDD" id="cd07302">
    <property type="entry name" value="CHD"/>
    <property type="match status" value="1"/>
</dbReference>
<dbReference type="CDD" id="cd00130">
    <property type="entry name" value="PAS"/>
    <property type="match status" value="1"/>
</dbReference>
<name>A0A8J4GTA4_9CHLO</name>
<gene>
    <name evidence="10" type="ORF">Vretifemale_8530</name>
    <name evidence="11" type="ORF">Vretimale_16683</name>
</gene>
<dbReference type="GO" id="GO:0035556">
    <property type="term" value="P:intracellular signal transduction"/>
    <property type="evidence" value="ECO:0007669"/>
    <property type="project" value="InterPro"/>
</dbReference>
<evidence type="ECO:0000313" key="13">
    <source>
        <dbReference type="Proteomes" id="UP000747110"/>
    </source>
</evidence>
<dbReference type="OrthoDB" id="548029at2759"/>
<evidence type="ECO:0000256" key="6">
    <source>
        <dbReference type="ARBA" id="ARBA00023239"/>
    </source>
</evidence>
<dbReference type="Gene3D" id="3.30.70.1230">
    <property type="entry name" value="Nucleotide cyclase"/>
    <property type="match status" value="1"/>
</dbReference>
<evidence type="ECO:0000313" key="10">
    <source>
        <dbReference type="EMBL" id="GIL79146.1"/>
    </source>
</evidence>
<organism evidence="11 12">
    <name type="scientific">Volvox reticuliferus</name>
    <dbReference type="NCBI Taxonomy" id="1737510"/>
    <lineage>
        <taxon>Eukaryota</taxon>
        <taxon>Viridiplantae</taxon>
        <taxon>Chlorophyta</taxon>
        <taxon>core chlorophytes</taxon>
        <taxon>Chlorophyceae</taxon>
        <taxon>CS clade</taxon>
        <taxon>Chlamydomonadales</taxon>
        <taxon>Volvocaceae</taxon>
        <taxon>Volvox</taxon>
    </lineage>
</organism>
<comment type="caution">
    <text evidence="11">The sequence shown here is derived from an EMBL/GenBank/DDBJ whole genome shotgun (WGS) entry which is preliminary data.</text>
</comment>
<dbReference type="EMBL" id="BNCQ01000050">
    <property type="protein sequence ID" value="GIM13618.1"/>
    <property type="molecule type" value="Genomic_DNA"/>
</dbReference>
<keyword evidence="6 7" id="KW-0456">Lyase</keyword>
<protein>
    <recommendedName>
        <fullName evidence="9">Guanylate cyclase domain-containing protein</fullName>
    </recommendedName>
</protein>
<dbReference type="SMART" id="SM00044">
    <property type="entry name" value="CYCc"/>
    <property type="match status" value="1"/>
</dbReference>
<dbReference type="EMBL" id="BNCP01000015">
    <property type="protein sequence ID" value="GIL79146.1"/>
    <property type="molecule type" value="Genomic_DNA"/>
</dbReference>
<keyword evidence="5" id="KW-0472">Membrane</keyword>
<evidence type="ECO:0000256" key="2">
    <source>
        <dbReference type="ARBA" id="ARBA00022692"/>
    </source>
</evidence>
<dbReference type="SUPFAM" id="SSF55073">
    <property type="entry name" value="Nucleotide cyclase"/>
    <property type="match status" value="1"/>
</dbReference>
<feature type="domain" description="Guanylate cyclase" evidence="9">
    <location>
        <begin position="706"/>
        <end position="848"/>
    </location>
</feature>
<dbReference type="GO" id="GO:0004383">
    <property type="term" value="F:guanylate cyclase activity"/>
    <property type="evidence" value="ECO:0007669"/>
    <property type="project" value="TreeGrafter"/>
</dbReference>
<dbReference type="Pfam" id="PF00211">
    <property type="entry name" value="Guanylate_cyc"/>
    <property type="match status" value="1"/>
</dbReference>
<dbReference type="GO" id="GO:0007168">
    <property type="term" value="P:receptor guanylyl cyclase signaling pathway"/>
    <property type="evidence" value="ECO:0007669"/>
    <property type="project" value="TreeGrafter"/>
</dbReference>
<proteinExistence type="inferred from homology"/>
<sequence>MLTTCESEPVSDLQAKINKLGHDIAILTDENKKLLLSNSALRTSLEAAEEARHSDADKLRAQLDETYKDTIKNLREKINLIIADNERLRLANSALRVGREAAVGAPCADVRSIQAQLDDSFKAHHSLELQMLDFTSHAGNDDPEPFVCLLPTPPLDLDKVCLTSEEEEGLGGREDFVPPPSLAITGGWSRMRGVTLNSVRRGGEAGDLKLTLSVLEELSEGAVLTAAHEQAVWGNWCRQVLYVSPAHCRLVDAPNAAAAIRGMIAAVDANLAIRSSLIGFLKLVLLGGDPAPTMFRSVIYHPDRRADLVCIWFYPVLVFDEPVAVTSLGGPQQQQSSPRPPRLGFLTFTDLSYSAARQHEGMLRDHMALKYTPNPVTMVDEDGIIVVQNAASASAIGIHGIEARFPGSPRFNYLAELFCSDPDAEAEMREITATGRTWSRTLQISSSGVLRKWLELKPGEERWHEVQISRLRDPLRMEPSYIVAETDVTATVLAQQQVARLHRQQQALLRQILPQQVIDVMLAEDSDDTDDEPQLNTLHPMALRDPDLVVMTSLPPDIFTGPFAGKSSSPIPSLDNAACASPFPRVSGGADDSRPSSPQHPPSFGRPISHKASVSNLRICGGAATNTDGEKCGGGTAAATCVGGSAFAGDPRHGDCILVIMPDGSTQSLGVHADDDEDDYDRNSGSEIQLTRHQVMSLATWHEQVTVLFADIKGFTAMSQQLHPARVMLFLDTLYNAFDLLLDECGCYKVETIGDCYMVCGGLFARPGGGPDDSEMLLGGLDPHHAAKVLRFAQQMANVASRLRTPLGEPVEMRIGLHSGPCMSGVVGRRMPRFCLFGDTVNTASRMESTGLPGRIHVSEATKSLLPHEPWEPRGEGIEVKGKGLMTTYWWSGDMSSLCSKMRDRVINTIAGVHAPPAARPPPPVAWPAASLSLSSSMTFVGGSNSFRGGGDSIDSGIMGRGTSRSSLIATPAMPPIGGGVLN</sequence>
<dbReference type="InterPro" id="IPR000014">
    <property type="entry name" value="PAS"/>
</dbReference>
<keyword evidence="3" id="KW-0547">Nucleotide-binding</keyword>
<dbReference type="GO" id="GO:0005886">
    <property type="term" value="C:plasma membrane"/>
    <property type="evidence" value="ECO:0007669"/>
    <property type="project" value="TreeGrafter"/>
</dbReference>
<evidence type="ECO:0000256" key="7">
    <source>
        <dbReference type="RuleBase" id="RU000405"/>
    </source>
</evidence>
<dbReference type="InterPro" id="IPR013656">
    <property type="entry name" value="PAS_4"/>
</dbReference>
<evidence type="ECO:0000313" key="11">
    <source>
        <dbReference type="EMBL" id="GIM13618.1"/>
    </source>
</evidence>
<dbReference type="Pfam" id="PF08448">
    <property type="entry name" value="PAS_4"/>
    <property type="match status" value="1"/>
</dbReference>
<accession>A0A8J4GTA4</accession>
<dbReference type="AlphaFoldDB" id="A0A8J4GTA4"/>
<dbReference type="PANTHER" id="PTHR11920:SF335">
    <property type="entry name" value="GUANYLATE CYCLASE"/>
    <property type="match status" value="1"/>
</dbReference>
<dbReference type="Gene3D" id="3.30.450.20">
    <property type="entry name" value="PAS domain"/>
    <property type="match status" value="1"/>
</dbReference>